<organism evidence="2 3">
    <name type="scientific">Aureibaculum algae</name>
    <dbReference type="NCBI Taxonomy" id="2584122"/>
    <lineage>
        <taxon>Bacteria</taxon>
        <taxon>Pseudomonadati</taxon>
        <taxon>Bacteroidota</taxon>
        <taxon>Flavobacteriia</taxon>
        <taxon>Flavobacteriales</taxon>
        <taxon>Flavobacteriaceae</taxon>
        <taxon>Aureibaculum</taxon>
    </lineage>
</organism>
<dbReference type="Proteomes" id="UP000306229">
    <property type="component" value="Chromosome"/>
</dbReference>
<dbReference type="AlphaFoldDB" id="A0A5B7TXV4"/>
<dbReference type="InterPro" id="IPR017938">
    <property type="entry name" value="Riboflavin_synthase-like_b-brl"/>
</dbReference>
<gene>
    <name evidence="2" type="ORF">FF125_14030</name>
</gene>
<dbReference type="RefSeq" id="WP_138950354.1">
    <property type="nucleotide sequence ID" value="NZ_CP040749.1"/>
</dbReference>
<name>A0A5B7TXV4_9FLAO</name>
<dbReference type="PANTHER" id="PTHR30157">
    <property type="entry name" value="FERRIC REDUCTASE, NADPH-DEPENDENT"/>
    <property type="match status" value="1"/>
</dbReference>
<accession>A0A5B7TXV4</accession>
<dbReference type="Gene3D" id="2.40.30.10">
    <property type="entry name" value="Translation factors"/>
    <property type="match status" value="1"/>
</dbReference>
<protein>
    <submittedName>
        <fullName evidence="2">Siderophore-interacting protein</fullName>
    </submittedName>
</protein>
<dbReference type="InterPro" id="IPR039261">
    <property type="entry name" value="FNR_nucleotide-bd"/>
</dbReference>
<evidence type="ECO:0000313" key="2">
    <source>
        <dbReference type="EMBL" id="QCX39502.1"/>
    </source>
</evidence>
<proteinExistence type="predicted"/>
<sequence length="242" mass="27487">MSVIEQLLKSVVLDQAVITEKVKLSTATFKIRIQSDSIKKIDFIPGSFLRMGIGIGNKQLSMKDKIRSYSIWDINKDKGFIDLAIATHSDGIGSQWISNCQIGDTIYYKWKKGNFLADDTADSYVMIGDLSALSHLYMINRHIGKDKQVIGIVYSEHKNEIFTDIDGNFPFDIYELPQNPSGEIITKIKEIVPNLSGKKIAYIAGDSRVCIALNSFFRRELQWKTKSIKTKPFWNPEKRGLE</sequence>
<dbReference type="PANTHER" id="PTHR30157:SF0">
    <property type="entry name" value="NADPH-DEPENDENT FERRIC-CHELATE REDUCTASE"/>
    <property type="match status" value="1"/>
</dbReference>
<dbReference type="PROSITE" id="PS51384">
    <property type="entry name" value="FAD_FR"/>
    <property type="match status" value="1"/>
</dbReference>
<keyword evidence="3" id="KW-1185">Reference proteome</keyword>
<dbReference type="OrthoDB" id="3745257at2"/>
<dbReference type="KEGG" id="fbe:FF125_14030"/>
<dbReference type="Pfam" id="PF00970">
    <property type="entry name" value="FAD_binding_6"/>
    <property type="match status" value="1"/>
</dbReference>
<dbReference type="InterPro" id="IPR039374">
    <property type="entry name" value="SIP_fam"/>
</dbReference>
<dbReference type="EMBL" id="CP040749">
    <property type="protein sequence ID" value="QCX39502.1"/>
    <property type="molecule type" value="Genomic_DNA"/>
</dbReference>
<reference evidence="2 3" key="1">
    <citation type="submission" date="2019-05" db="EMBL/GenBank/DDBJ databases">
        <title>Algicella ahnfeltiae gen. nov., sp. nov., a novel marine bacterium of the family Flavobacteriaceae isolated from a red alga.</title>
        <authorList>
            <person name="Nedashkovskaya O.I."/>
            <person name="Kukhlevskiy A.D."/>
            <person name="Kim S.-G."/>
            <person name="Zhukova N.V."/>
            <person name="Mikhailov V.V."/>
        </authorList>
    </citation>
    <scope>NUCLEOTIDE SEQUENCE [LARGE SCALE GENOMIC DNA]</scope>
    <source>
        <strain evidence="2 3">10Alg115</strain>
    </source>
</reference>
<dbReference type="Gene3D" id="3.40.50.80">
    <property type="entry name" value="Nucleotide-binding domain of ferredoxin-NADP reductase (FNR) module"/>
    <property type="match status" value="1"/>
</dbReference>
<dbReference type="Pfam" id="PF04954">
    <property type="entry name" value="SIP"/>
    <property type="match status" value="1"/>
</dbReference>
<dbReference type="GO" id="GO:0016491">
    <property type="term" value="F:oxidoreductase activity"/>
    <property type="evidence" value="ECO:0007669"/>
    <property type="project" value="InterPro"/>
</dbReference>
<dbReference type="SUPFAM" id="SSF63380">
    <property type="entry name" value="Riboflavin synthase domain-like"/>
    <property type="match status" value="1"/>
</dbReference>
<feature type="domain" description="FAD-binding FR-type" evidence="1">
    <location>
        <begin position="11"/>
        <end position="118"/>
    </location>
</feature>
<dbReference type="InterPro" id="IPR017927">
    <property type="entry name" value="FAD-bd_FR_type"/>
</dbReference>
<evidence type="ECO:0000259" key="1">
    <source>
        <dbReference type="PROSITE" id="PS51384"/>
    </source>
</evidence>
<evidence type="ECO:0000313" key="3">
    <source>
        <dbReference type="Proteomes" id="UP000306229"/>
    </source>
</evidence>
<dbReference type="InterPro" id="IPR008333">
    <property type="entry name" value="Cbr1-like_FAD-bd_dom"/>
</dbReference>
<dbReference type="InterPro" id="IPR007037">
    <property type="entry name" value="SIP_rossman_dom"/>
</dbReference>